<feature type="signal peptide" evidence="16">
    <location>
        <begin position="1"/>
        <end position="37"/>
    </location>
</feature>
<dbReference type="PANTHER" id="PTHR32552:SF68">
    <property type="entry name" value="FERRICHROME OUTER MEMBRANE TRANSPORTER_PHAGE RECEPTOR"/>
    <property type="match status" value="1"/>
</dbReference>
<feature type="domain" description="Secretin/TonB short N-terminal" evidence="17">
    <location>
        <begin position="68"/>
        <end position="119"/>
    </location>
</feature>
<dbReference type="InterPro" id="IPR010105">
    <property type="entry name" value="TonB_sidphr_rcpt"/>
</dbReference>
<evidence type="ECO:0000256" key="16">
    <source>
        <dbReference type="SAM" id="SignalP"/>
    </source>
</evidence>
<evidence type="ECO:0000256" key="12">
    <source>
        <dbReference type="ARBA" id="ARBA00023170"/>
    </source>
</evidence>
<evidence type="ECO:0000256" key="13">
    <source>
        <dbReference type="ARBA" id="ARBA00023237"/>
    </source>
</evidence>
<keyword evidence="13 14" id="KW-0998">Cell outer membrane</keyword>
<comment type="caution">
    <text evidence="18">The sequence shown here is derived from an EMBL/GenBank/DDBJ whole genome shotgun (WGS) entry which is preliminary data.</text>
</comment>
<sequence length="823" mass="88685">MESGQQSGLRKALRQSVGTLALALALASLSGPGGALAGPADAAARTRFDIAAQPLADALVQFTARTGIQFFVDGRLARDTRSAGAQGALSPREALTALLAGTGLTYRFRDADTVTIGPVDRTGAITPPEASETVLDEISVQGQSPTFGTTGFVARRSTAGMKSNTSILDTPAAVSVITREELDVRGVQDIQTAVAYTPNVKATDYPGGQGAPVFTIRGFRSINLQNVYEDGLRAGFNAYNQQIEPYAYERIDIIKGPASVLYGQGQPGGIVNLVSKRPSFIRSNEVSLQGGSYGRVQGTFDLTGPVEGSEQFAYRLTGLLRKADTQVAYTPDDRVFLAPALTWRPDADTSLTVLAKYGSYDRGGSEQSTPLLGSLNPGPLGRFRRDLFLGIPNFNKEAIETKSIGYILDHTFAENWIFHSSARFTDTSSDFNLVGANNGSVVKERFYKIIPYKRIQASQAILIDNHVEGRFDLLGFQHNVVAGIDYWRYQGRDRRTFSNDNILIDLYNPIYPASVSFPGAPNIVSDGRLSQLGLFVQDQIKVGGFILTGSVRQDYAKSKSINKLTGRLSSNNPDALSYRAALGYEFDAGVVPYLSYSTSFALNAGNRRNGSVLDPSEAKQIEAGVKYQPPGGNALYTASVFEITQTNVPTADPSAPGFLIQTGEAVSRGFEVEGKASLTDGLNMTAGYAYLDTKVTKDNVNPFTGRSNLGNRLPNAPRNTVSLFLDYAFPSSSVLAGLRAGAGIRYVGAATDITNIDRLPAYALVDASISYDLARLDPKWSGVTLSVNALNLFDQRYFSAGFYQGTGFEGFRRTIFGTVAYRW</sequence>
<dbReference type="PANTHER" id="PTHR32552">
    <property type="entry name" value="FERRICHROME IRON RECEPTOR-RELATED"/>
    <property type="match status" value="1"/>
</dbReference>
<evidence type="ECO:0000259" key="17">
    <source>
        <dbReference type="SMART" id="SM00965"/>
    </source>
</evidence>
<keyword evidence="19" id="KW-1185">Reference proteome</keyword>
<dbReference type="EMBL" id="BPRE01000005">
    <property type="protein sequence ID" value="GJE75514.1"/>
    <property type="molecule type" value="Genomic_DNA"/>
</dbReference>
<evidence type="ECO:0000256" key="9">
    <source>
        <dbReference type="ARBA" id="ARBA00023065"/>
    </source>
</evidence>
<keyword evidence="3 14" id="KW-0813">Transport</keyword>
<dbReference type="Gene3D" id="2.170.130.10">
    <property type="entry name" value="TonB-dependent receptor, plug domain"/>
    <property type="match status" value="1"/>
</dbReference>
<dbReference type="Pfam" id="PF07660">
    <property type="entry name" value="STN"/>
    <property type="match status" value="1"/>
</dbReference>
<comment type="similarity">
    <text evidence="2 14 15">Belongs to the TonB-dependent receptor family.</text>
</comment>
<dbReference type="NCBIfam" id="TIGR01783">
    <property type="entry name" value="TonB-siderophor"/>
    <property type="match status" value="1"/>
</dbReference>
<comment type="subcellular location">
    <subcellularLocation>
        <location evidence="1 14">Cell outer membrane</location>
        <topology evidence="1 14">Multi-pass membrane protein</topology>
    </subcellularLocation>
</comment>
<keyword evidence="8" id="KW-0408">Iron</keyword>
<evidence type="ECO:0000256" key="14">
    <source>
        <dbReference type="PROSITE-ProRule" id="PRU01360"/>
    </source>
</evidence>
<keyword evidence="9" id="KW-0406">Ion transport</keyword>
<dbReference type="InterPro" id="IPR036942">
    <property type="entry name" value="Beta-barrel_TonB_sf"/>
</dbReference>
<evidence type="ECO:0000256" key="6">
    <source>
        <dbReference type="ARBA" id="ARBA00022692"/>
    </source>
</evidence>
<dbReference type="InterPro" id="IPR000531">
    <property type="entry name" value="Beta-barrel_TonB"/>
</dbReference>
<proteinExistence type="inferred from homology"/>
<accession>A0ABQ4UTS0</accession>
<dbReference type="CDD" id="cd01347">
    <property type="entry name" value="ligand_gated_channel"/>
    <property type="match status" value="1"/>
</dbReference>
<evidence type="ECO:0000256" key="11">
    <source>
        <dbReference type="ARBA" id="ARBA00023136"/>
    </source>
</evidence>
<gene>
    <name evidence="18" type="primary">fhuA_4</name>
    <name evidence="18" type="ORF">BGCPKDLD_2098</name>
</gene>
<dbReference type="Proteomes" id="UP001055093">
    <property type="component" value="Unassembled WGS sequence"/>
</dbReference>
<organism evidence="18 19">
    <name type="scientific">Methylorubrum suomiense</name>
    <dbReference type="NCBI Taxonomy" id="144191"/>
    <lineage>
        <taxon>Bacteria</taxon>
        <taxon>Pseudomonadati</taxon>
        <taxon>Pseudomonadota</taxon>
        <taxon>Alphaproteobacteria</taxon>
        <taxon>Hyphomicrobiales</taxon>
        <taxon>Methylobacteriaceae</taxon>
        <taxon>Methylorubrum</taxon>
    </lineage>
</organism>
<evidence type="ECO:0000256" key="2">
    <source>
        <dbReference type="ARBA" id="ARBA00009810"/>
    </source>
</evidence>
<keyword evidence="11 14" id="KW-0472">Membrane</keyword>
<keyword evidence="4 14" id="KW-1134">Transmembrane beta strand</keyword>
<dbReference type="InterPro" id="IPR012910">
    <property type="entry name" value="Plug_dom"/>
</dbReference>
<dbReference type="Gene3D" id="3.55.50.30">
    <property type="match status" value="1"/>
</dbReference>
<evidence type="ECO:0000313" key="18">
    <source>
        <dbReference type="EMBL" id="GJE75514.1"/>
    </source>
</evidence>
<evidence type="ECO:0000256" key="5">
    <source>
        <dbReference type="ARBA" id="ARBA00022496"/>
    </source>
</evidence>
<dbReference type="Gene3D" id="2.40.170.20">
    <property type="entry name" value="TonB-dependent receptor, beta-barrel domain"/>
    <property type="match status" value="1"/>
</dbReference>
<reference evidence="18" key="2">
    <citation type="submission" date="2021-08" db="EMBL/GenBank/DDBJ databases">
        <authorList>
            <person name="Tani A."/>
            <person name="Ola A."/>
            <person name="Ogura Y."/>
            <person name="Katsura K."/>
            <person name="Hayashi T."/>
        </authorList>
    </citation>
    <scope>NUCLEOTIDE SEQUENCE</scope>
    <source>
        <strain evidence="18">DSM 14458</strain>
    </source>
</reference>
<evidence type="ECO:0000256" key="15">
    <source>
        <dbReference type="RuleBase" id="RU003357"/>
    </source>
</evidence>
<protein>
    <submittedName>
        <fullName evidence="18">Ferrichrome outer membrane transporter/phage receptor</fullName>
    </submittedName>
</protein>
<evidence type="ECO:0000256" key="4">
    <source>
        <dbReference type="ARBA" id="ARBA00022452"/>
    </source>
</evidence>
<dbReference type="InterPro" id="IPR037066">
    <property type="entry name" value="Plug_dom_sf"/>
</dbReference>
<name>A0ABQ4UTS0_9HYPH</name>
<dbReference type="Pfam" id="PF07715">
    <property type="entry name" value="Plug"/>
    <property type="match status" value="1"/>
</dbReference>
<evidence type="ECO:0000256" key="1">
    <source>
        <dbReference type="ARBA" id="ARBA00004571"/>
    </source>
</evidence>
<dbReference type="SUPFAM" id="SSF56935">
    <property type="entry name" value="Porins"/>
    <property type="match status" value="1"/>
</dbReference>
<evidence type="ECO:0000256" key="10">
    <source>
        <dbReference type="ARBA" id="ARBA00023077"/>
    </source>
</evidence>
<evidence type="ECO:0000313" key="19">
    <source>
        <dbReference type="Proteomes" id="UP001055093"/>
    </source>
</evidence>
<keyword evidence="10 15" id="KW-0798">TonB box</keyword>
<reference evidence="18" key="1">
    <citation type="journal article" date="2021" name="Front. Microbiol.">
        <title>Comprehensive Comparative Genomics and Phenotyping of Methylobacterium Species.</title>
        <authorList>
            <person name="Alessa O."/>
            <person name="Ogura Y."/>
            <person name="Fujitani Y."/>
            <person name="Takami H."/>
            <person name="Hayashi T."/>
            <person name="Sahin N."/>
            <person name="Tani A."/>
        </authorList>
    </citation>
    <scope>NUCLEOTIDE SEQUENCE</scope>
    <source>
        <strain evidence="18">DSM 14458</strain>
    </source>
</reference>
<keyword evidence="12 18" id="KW-0675">Receptor</keyword>
<dbReference type="Pfam" id="PF00593">
    <property type="entry name" value="TonB_dep_Rec_b-barrel"/>
    <property type="match status" value="1"/>
</dbReference>
<dbReference type="PROSITE" id="PS52016">
    <property type="entry name" value="TONB_DEPENDENT_REC_3"/>
    <property type="match status" value="1"/>
</dbReference>
<dbReference type="InterPro" id="IPR039426">
    <property type="entry name" value="TonB-dep_rcpt-like"/>
</dbReference>
<feature type="chain" id="PRO_5047164834" evidence="16">
    <location>
        <begin position="38"/>
        <end position="823"/>
    </location>
</feature>
<keyword evidence="5" id="KW-0410">Iron transport</keyword>
<keyword evidence="7 16" id="KW-0732">Signal</keyword>
<evidence type="ECO:0000256" key="7">
    <source>
        <dbReference type="ARBA" id="ARBA00022729"/>
    </source>
</evidence>
<dbReference type="SMART" id="SM00965">
    <property type="entry name" value="STN"/>
    <property type="match status" value="1"/>
</dbReference>
<evidence type="ECO:0000256" key="8">
    <source>
        <dbReference type="ARBA" id="ARBA00023004"/>
    </source>
</evidence>
<keyword evidence="6 14" id="KW-0812">Transmembrane</keyword>
<evidence type="ECO:0000256" key="3">
    <source>
        <dbReference type="ARBA" id="ARBA00022448"/>
    </source>
</evidence>
<dbReference type="InterPro" id="IPR011662">
    <property type="entry name" value="Secretin/TonB_short_N"/>
</dbReference>